<dbReference type="Proteomes" id="UP000250235">
    <property type="component" value="Unassembled WGS sequence"/>
</dbReference>
<organism evidence="2 3">
    <name type="scientific">Dorcoceras hygrometricum</name>
    <dbReference type="NCBI Taxonomy" id="472368"/>
    <lineage>
        <taxon>Eukaryota</taxon>
        <taxon>Viridiplantae</taxon>
        <taxon>Streptophyta</taxon>
        <taxon>Embryophyta</taxon>
        <taxon>Tracheophyta</taxon>
        <taxon>Spermatophyta</taxon>
        <taxon>Magnoliopsida</taxon>
        <taxon>eudicotyledons</taxon>
        <taxon>Gunneridae</taxon>
        <taxon>Pentapetalae</taxon>
        <taxon>asterids</taxon>
        <taxon>lamiids</taxon>
        <taxon>Lamiales</taxon>
        <taxon>Gesneriaceae</taxon>
        <taxon>Didymocarpoideae</taxon>
        <taxon>Trichosporeae</taxon>
        <taxon>Loxocarpinae</taxon>
        <taxon>Dorcoceras</taxon>
    </lineage>
</organism>
<accession>A0A2Z7D4S0</accession>
<feature type="compositionally biased region" description="Acidic residues" evidence="1">
    <location>
        <begin position="328"/>
        <end position="341"/>
    </location>
</feature>
<gene>
    <name evidence="2" type="ORF">F511_37506</name>
</gene>
<keyword evidence="3" id="KW-1185">Reference proteome</keyword>
<dbReference type="EMBL" id="KQ989597">
    <property type="protein sequence ID" value="KZV54130.1"/>
    <property type="molecule type" value="Genomic_DNA"/>
</dbReference>
<evidence type="ECO:0000256" key="1">
    <source>
        <dbReference type="SAM" id="MobiDB-lite"/>
    </source>
</evidence>
<protein>
    <submittedName>
        <fullName evidence="2">Uncharacterized protein</fullName>
    </submittedName>
</protein>
<evidence type="ECO:0000313" key="2">
    <source>
        <dbReference type="EMBL" id="KZV54130.1"/>
    </source>
</evidence>
<sequence length="341" mass="38165">MGVFRCYPLTLPSSYYWGGSVCRKAVHAIDTFCELDGTPMTLSHIIGDVMVTVHYNSTLMGHLDTLTSNLKIVLASKKLLYTLEKSPPKEAPANASPEELAKLEKWWDDELKAWCYIVAFMSTELQQRFEKTKYDTGIHLHSKRCMGRTLGLRGSLLFRQKIKDNNSSDFAETLALTNTCCWSAIIAPASQLGRPKEDKGPPELETSICDVKYHVSLAAVNSDLGQPAVNSDLGQPTQLVNSQTVNTDGQQSTQLGLVNSALDWMKAKKQKARESHMECHHKIQARIQEAEDTIQEQHLIIEALVEEKASLLQTIQSLQEENGAPAPFDDEWEEELEEDSE</sequence>
<feature type="region of interest" description="Disordered" evidence="1">
    <location>
        <begin position="317"/>
        <end position="341"/>
    </location>
</feature>
<reference evidence="2 3" key="1">
    <citation type="journal article" date="2015" name="Proc. Natl. Acad. Sci. U.S.A.">
        <title>The resurrection genome of Boea hygrometrica: A blueprint for survival of dehydration.</title>
        <authorList>
            <person name="Xiao L."/>
            <person name="Yang G."/>
            <person name="Zhang L."/>
            <person name="Yang X."/>
            <person name="Zhao S."/>
            <person name="Ji Z."/>
            <person name="Zhou Q."/>
            <person name="Hu M."/>
            <person name="Wang Y."/>
            <person name="Chen M."/>
            <person name="Xu Y."/>
            <person name="Jin H."/>
            <person name="Xiao X."/>
            <person name="Hu G."/>
            <person name="Bao F."/>
            <person name="Hu Y."/>
            <person name="Wan P."/>
            <person name="Li L."/>
            <person name="Deng X."/>
            <person name="Kuang T."/>
            <person name="Xiang C."/>
            <person name="Zhu J.K."/>
            <person name="Oliver M.J."/>
            <person name="He Y."/>
        </authorList>
    </citation>
    <scope>NUCLEOTIDE SEQUENCE [LARGE SCALE GENOMIC DNA]</scope>
    <source>
        <strain evidence="3">cv. XS01</strain>
    </source>
</reference>
<name>A0A2Z7D4S0_9LAMI</name>
<dbReference type="OrthoDB" id="1731532at2759"/>
<dbReference type="AlphaFoldDB" id="A0A2Z7D4S0"/>
<proteinExistence type="predicted"/>
<evidence type="ECO:0000313" key="3">
    <source>
        <dbReference type="Proteomes" id="UP000250235"/>
    </source>
</evidence>